<feature type="compositionally biased region" description="Polar residues" evidence="1">
    <location>
        <begin position="1"/>
        <end position="11"/>
    </location>
</feature>
<dbReference type="EMBL" id="JAOPGA020000121">
    <property type="protein sequence ID" value="KAL0476937.1"/>
    <property type="molecule type" value="Genomic_DNA"/>
</dbReference>
<evidence type="ECO:0000313" key="3">
    <source>
        <dbReference type="EMBL" id="KAL0476937.1"/>
    </source>
</evidence>
<dbReference type="Gene3D" id="3.40.50.300">
    <property type="entry name" value="P-loop containing nucleotide triphosphate hydrolases"/>
    <property type="match status" value="1"/>
</dbReference>
<dbReference type="Proteomes" id="UP001431209">
    <property type="component" value="Unassembled WGS sequence"/>
</dbReference>
<organism evidence="3 4">
    <name type="scientific">Acrasis kona</name>
    <dbReference type="NCBI Taxonomy" id="1008807"/>
    <lineage>
        <taxon>Eukaryota</taxon>
        <taxon>Discoba</taxon>
        <taxon>Heterolobosea</taxon>
        <taxon>Tetramitia</taxon>
        <taxon>Eutetramitia</taxon>
        <taxon>Acrasidae</taxon>
        <taxon>Acrasis</taxon>
    </lineage>
</organism>
<feature type="region of interest" description="Disordered" evidence="1">
    <location>
        <begin position="1"/>
        <end position="25"/>
    </location>
</feature>
<dbReference type="InterPro" id="IPR027417">
    <property type="entry name" value="P-loop_NTPase"/>
</dbReference>
<reference evidence="3 4" key="1">
    <citation type="submission" date="2024-03" db="EMBL/GenBank/DDBJ databases">
        <title>The Acrasis kona genome and developmental transcriptomes reveal deep origins of eukaryotic multicellular pathways.</title>
        <authorList>
            <person name="Sheikh S."/>
            <person name="Fu C.-J."/>
            <person name="Brown M.W."/>
            <person name="Baldauf S.L."/>
        </authorList>
    </citation>
    <scope>NUCLEOTIDE SEQUENCE [LARGE SCALE GENOMIC DNA]</scope>
    <source>
        <strain evidence="3 4">ATCC MYA-3509</strain>
    </source>
</reference>
<evidence type="ECO:0000313" key="4">
    <source>
        <dbReference type="Proteomes" id="UP001431209"/>
    </source>
</evidence>
<evidence type="ECO:0000256" key="1">
    <source>
        <dbReference type="SAM" id="MobiDB-lite"/>
    </source>
</evidence>
<evidence type="ECO:0000259" key="2">
    <source>
        <dbReference type="Pfam" id="PF00350"/>
    </source>
</evidence>
<dbReference type="SUPFAM" id="SSF52540">
    <property type="entry name" value="P-loop containing nucleoside triphosphate hydrolases"/>
    <property type="match status" value="1"/>
</dbReference>
<feature type="domain" description="Dynamin N-terminal" evidence="2">
    <location>
        <begin position="84"/>
        <end position="255"/>
    </location>
</feature>
<comment type="caution">
    <text evidence="3">The sequence shown here is derived from an EMBL/GenBank/DDBJ whole genome shotgun (WGS) entry which is preliminary data.</text>
</comment>
<name>A0AAW2YI69_9EUKA</name>
<dbReference type="AlphaFoldDB" id="A0AAW2YI69"/>
<dbReference type="Pfam" id="PF00350">
    <property type="entry name" value="Dynamin_N"/>
    <property type="match status" value="1"/>
</dbReference>
<keyword evidence="4" id="KW-1185">Reference proteome</keyword>
<protein>
    <submittedName>
        <fullName evidence="3">Npun</fullName>
    </submittedName>
</protein>
<dbReference type="InterPro" id="IPR045063">
    <property type="entry name" value="Dynamin_N"/>
</dbReference>
<proteinExistence type="predicted"/>
<sequence length="772" mass="88956">MPRHTSPTLAENPSKRRRLSSSEDTKEIKKKFVEDRDKVDKFYKDYMRLLKLDSNQSTLIRVKSNLHQVDDIIKKFDEGFLLNVAIFGDTDQGKSTLTNYLATNNSGLKLVSTGDPVDGGKANTTHLTKISYNDKNRVSICKEDGSIESVLEGEDNFESFVRQAANKKMPEEETLKYKLVEGQFSTLKDLNICITDTPGLNDTDYHEQMNKATGEVDVVVLICKDSRGQVKDSYLKNLEQYFKVPEERIPHVIVIHNDLKESASFKNDDKIRDEFLKFFKQSDVNPNSESKINYFAAHDFLPGIDGNRREVLFKGMHKRTYGLKIGKIEDKITCIKDLKQHLEDIRIHKTEELIDPGTLYLIQSAYLMSLSLKTSSFKKGLATELSSTIDIIKKKLPILNYKDGTWSSEVSQIVQKLIEDESISEQVKLETDINTYEKLRDKLLPNIILEEICRFILDRHKQNIIDILFETDDSIEVPEEDTQDEYSISRALANTIKKFKCIKENDAKVILSEYLTSLTDFVIETTNNTVQELVDSSKEFTAVFKSYLKKKDLLKKDVIITKDVLIELVRGLVEQIGKSHSEHIKDKLFGVTLRSEVIAELQRYQKGRKENNNKALQTLSRSITTWFNTNERVGSEPMDKEHQVVRYCKSDENVKWNVFEGPKIRVDDNMNTTTKSGIKRQETMSTKNLPTDPVSTYLQNHVGSYKVELGLDDDEDRGRFIDVTIDPEKKEVSIKYYQNWIDDLKDLMTDPDGKLFIDPNIRSYKRKEENIK</sequence>
<gene>
    <name evidence="3" type="ORF">AKO1_006470</name>
</gene>
<accession>A0AAW2YI69</accession>